<dbReference type="Pfam" id="PF02719">
    <property type="entry name" value="Polysacc_synt_2"/>
    <property type="match status" value="1"/>
</dbReference>
<dbReference type="Pfam" id="PF13727">
    <property type="entry name" value="CoA_binding_3"/>
    <property type="match status" value="1"/>
</dbReference>
<protein>
    <recommendedName>
        <fullName evidence="3">Polysaccharide biosynthesis protein CapD-like domain-containing protein</fullName>
    </recommendedName>
</protein>
<feature type="transmembrane region" description="Helical" evidence="2">
    <location>
        <begin position="12"/>
        <end position="34"/>
    </location>
</feature>
<name>A0A382JBK8_9ZZZZ</name>
<accession>A0A382JBK8</accession>
<sequence>IYRSVVRYINLVGILVVVRTLGILVVLDLCLFTFFGNLHIFIRINQELPSMVWIFNWLLTVILIVGSRMIANVFFIENTAESRAIIYGAGSAGIQLAVALNHSSEMNPVCFIDQDPSLHGTFVGGLKVLSPENLKKMIKRNKVDEVLIAMPSVSRSSLQSLLREIEQYSIKVRILPGVDELAQGKVSVSELKEVDISDLLGRVEVNADQNLIKKNIKEKVVMVTGGGGSIGAEISRQVLQNDPRLLIIFDANEFSLYSIKQELLEKKSEVEIKSVLGNVRDQNRVRQVCEAFGVETIYHAAAYKHVPLVEENPFEAVSNNIFGTLNCVLAAIKCKVETFVLISTDKAV</sequence>
<evidence type="ECO:0000313" key="4">
    <source>
        <dbReference type="EMBL" id="SVC08752.1"/>
    </source>
</evidence>
<dbReference type="PANTHER" id="PTHR43318">
    <property type="entry name" value="UDP-N-ACETYLGLUCOSAMINE 4,6-DEHYDRATASE"/>
    <property type="match status" value="1"/>
</dbReference>
<keyword evidence="2" id="KW-0472">Membrane</keyword>
<comment type="similarity">
    <text evidence="1">Belongs to the polysaccharide synthase family.</text>
</comment>
<dbReference type="PANTHER" id="PTHR43318:SF1">
    <property type="entry name" value="POLYSACCHARIDE BIOSYNTHESIS PROTEIN EPSC-RELATED"/>
    <property type="match status" value="1"/>
</dbReference>
<proteinExistence type="inferred from homology"/>
<keyword evidence="2" id="KW-0812">Transmembrane</keyword>
<dbReference type="AlphaFoldDB" id="A0A382JBK8"/>
<feature type="transmembrane region" description="Helical" evidence="2">
    <location>
        <begin position="54"/>
        <end position="76"/>
    </location>
</feature>
<evidence type="ECO:0000256" key="1">
    <source>
        <dbReference type="ARBA" id="ARBA00007430"/>
    </source>
</evidence>
<feature type="non-terminal residue" evidence="4">
    <location>
        <position position="1"/>
    </location>
</feature>
<dbReference type="InterPro" id="IPR051203">
    <property type="entry name" value="Polysaccharide_Synthase-Rel"/>
</dbReference>
<evidence type="ECO:0000256" key="2">
    <source>
        <dbReference type="SAM" id="Phobius"/>
    </source>
</evidence>
<dbReference type="Gene3D" id="3.40.50.720">
    <property type="entry name" value="NAD(P)-binding Rossmann-like Domain"/>
    <property type="match status" value="2"/>
</dbReference>
<feature type="non-terminal residue" evidence="4">
    <location>
        <position position="348"/>
    </location>
</feature>
<feature type="domain" description="Polysaccharide biosynthesis protein CapD-like" evidence="3">
    <location>
        <begin position="221"/>
        <end position="348"/>
    </location>
</feature>
<keyword evidence="2" id="KW-1133">Transmembrane helix</keyword>
<gene>
    <name evidence="4" type="ORF">METZ01_LOCUS261606</name>
</gene>
<organism evidence="4">
    <name type="scientific">marine metagenome</name>
    <dbReference type="NCBI Taxonomy" id="408172"/>
    <lineage>
        <taxon>unclassified sequences</taxon>
        <taxon>metagenomes</taxon>
        <taxon>ecological metagenomes</taxon>
    </lineage>
</organism>
<reference evidence="4" key="1">
    <citation type="submission" date="2018-05" db="EMBL/GenBank/DDBJ databases">
        <authorList>
            <person name="Lanie J.A."/>
            <person name="Ng W.-L."/>
            <person name="Kazmierczak K.M."/>
            <person name="Andrzejewski T.M."/>
            <person name="Davidsen T.M."/>
            <person name="Wayne K.J."/>
            <person name="Tettelin H."/>
            <person name="Glass J.I."/>
            <person name="Rusch D."/>
            <person name="Podicherti R."/>
            <person name="Tsui H.-C.T."/>
            <person name="Winkler M.E."/>
        </authorList>
    </citation>
    <scope>NUCLEOTIDE SEQUENCE</scope>
</reference>
<dbReference type="InterPro" id="IPR036291">
    <property type="entry name" value="NAD(P)-bd_dom_sf"/>
</dbReference>
<evidence type="ECO:0000259" key="3">
    <source>
        <dbReference type="Pfam" id="PF02719"/>
    </source>
</evidence>
<dbReference type="InterPro" id="IPR003869">
    <property type="entry name" value="Polysac_CapD-like"/>
</dbReference>
<dbReference type="EMBL" id="UINC01072832">
    <property type="protein sequence ID" value="SVC08752.1"/>
    <property type="molecule type" value="Genomic_DNA"/>
</dbReference>
<dbReference type="SUPFAM" id="SSF51735">
    <property type="entry name" value="NAD(P)-binding Rossmann-fold domains"/>
    <property type="match status" value="2"/>
</dbReference>